<sequence>MSCSLLLFKSFMHLYGTMSLEILKVVCGIWYLAGERSASNPSNHLQFL</sequence>
<evidence type="ECO:0000313" key="1">
    <source>
        <dbReference type="EMBL" id="MBA0702396.1"/>
    </source>
</evidence>
<evidence type="ECO:0000313" key="2">
    <source>
        <dbReference type="Proteomes" id="UP000593577"/>
    </source>
</evidence>
<proteinExistence type="predicted"/>
<dbReference type="EMBL" id="JABFAA010351151">
    <property type="protein sequence ID" value="MBA0702396.1"/>
    <property type="molecule type" value="Genomic_DNA"/>
</dbReference>
<protein>
    <submittedName>
        <fullName evidence="1">Uncharacterized protein</fullName>
    </submittedName>
</protein>
<keyword evidence="2" id="KW-1185">Reference proteome</keyword>
<gene>
    <name evidence="1" type="ORF">Goari_021950</name>
</gene>
<accession>A0A7J8YS22</accession>
<dbReference type="AlphaFoldDB" id="A0A7J8YS22"/>
<name>A0A7J8YS22_GOSAI</name>
<comment type="caution">
    <text evidence="1">The sequence shown here is derived from an EMBL/GenBank/DDBJ whole genome shotgun (WGS) entry which is preliminary data.</text>
</comment>
<organism evidence="1 2">
    <name type="scientific">Gossypium aridum</name>
    <name type="common">American cotton</name>
    <name type="synonym">Erioxylum aridum</name>
    <dbReference type="NCBI Taxonomy" id="34290"/>
    <lineage>
        <taxon>Eukaryota</taxon>
        <taxon>Viridiplantae</taxon>
        <taxon>Streptophyta</taxon>
        <taxon>Embryophyta</taxon>
        <taxon>Tracheophyta</taxon>
        <taxon>Spermatophyta</taxon>
        <taxon>Magnoliopsida</taxon>
        <taxon>eudicotyledons</taxon>
        <taxon>Gunneridae</taxon>
        <taxon>Pentapetalae</taxon>
        <taxon>rosids</taxon>
        <taxon>malvids</taxon>
        <taxon>Malvales</taxon>
        <taxon>Malvaceae</taxon>
        <taxon>Malvoideae</taxon>
        <taxon>Gossypium</taxon>
    </lineage>
</organism>
<reference evidence="1 2" key="1">
    <citation type="journal article" date="2019" name="Genome Biol. Evol.">
        <title>Insights into the evolution of the New World diploid cottons (Gossypium, subgenus Houzingenia) based on genome sequencing.</title>
        <authorList>
            <person name="Grover C.E."/>
            <person name="Arick M.A. 2nd"/>
            <person name="Thrash A."/>
            <person name="Conover J.L."/>
            <person name="Sanders W.S."/>
            <person name="Peterson D.G."/>
            <person name="Frelichowski J.E."/>
            <person name="Scheffler J.A."/>
            <person name="Scheffler B.E."/>
            <person name="Wendel J.F."/>
        </authorList>
    </citation>
    <scope>NUCLEOTIDE SEQUENCE [LARGE SCALE GENOMIC DNA]</scope>
    <source>
        <strain evidence="1">185</strain>
        <tissue evidence="1">Leaf</tissue>
    </source>
</reference>
<dbReference type="Proteomes" id="UP000593577">
    <property type="component" value="Unassembled WGS sequence"/>
</dbReference>